<evidence type="ECO:0000256" key="1">
    <source>
        <dbReference type="SAM" id="Phobius"/>
    </source>
</evidence>
<reference evidence="3" key="1">
    <citation type="submission" date="2011-12" db="EMBL/GenBank/DDBJ databases">
        <title>Complete sequence of Methanoregula formicicum SMSP.</title>
        <authorList>
            <person name="Lucas S."/>
            <person name="Han J."/>
            <person name="Lapidus A."/>
            <person name="Cheng J.-F."/>
            <person name="Goodwin L."/>
            <person name="Pitluck S."/>
            <person name="Peters L."/>
            <person name="Ovchinnikova G."/>
            <person name="Teshima H."/>
            <person name="Detter J.C."/>
            <person name="Han C."/>
            <person name="Tapia R."/>
            <person name="Land M."/>
            <person name="Hauser L."/>
            <person name="Kyrpides N."/>
            <person name="Ivanova N."/>
            <person name="Pagani I."/>
            <person name="Imachi H."/>
            <person name="Tamaki H."/>
            <person name="Sekiguchi Y."/>
            <person name="Kamagata Y."/>
            <person name="Cadillo-Quiroz H."/>
            <person name="Zinder S."/>
            <person name="Liu W.-T."/>
            <person name="Woyke T."/>
        </authorList>
    </citation>
    <scope>NUCLEOTIDE SEQUENCE [LARGE SCALE GENOMIC DNA]</scope>
    <source>
        <strain evidence="3">DSM 22288 / NBRC 105244 / SMSP</strain>
    </source>
</reference>
<keyword evidence="1" id="KW-0812">Transmembrane</keyword>
<dbReference type="OrthoDB" id="65070at2157"/>
<dbReference type="Proteomes" id="UP000010824">
    <property type="component" value="Chromosome"/>
</dbReference>
<dbReference type="KEGG" id="mfo:Metfor_0091"/>
<dbReference type="PANTHER" id="PTHR35902:SF6">
    <property type="entry name" value="CONSERVED WITHIN P. AEROPHILUM"/>
    <property type="match status" value="1"/>
</dbReference>
<evidence type="ECO:0000313" key="3">
    <source>
        <dbReference type="Proteomes" id="UP000010824"/>
    </source>
</evidence>
<dbReference type="PANTHER" id="PTHR35902">
    <property type="entry name" value="S-LAYER DOMAIN-LIKE PROTEIN-RELATED"/>
    <property type="match status" value="1"/>
</dbReference>
<dbReference type="SUPFAM" id="SSF49309">
    <property type="entry name" value="Transglutaminase, two C-terminal domains"/>
    <property type="match status" value="1"/>
</dbReference>
<dbReference type="InterPro" id="IPR036238">
    <property type="entry name" value="Transglutaminase_C_sf"/>
</dbReference>
<dbReference type="eggNOG" id="arCOG04400">
    <property type="taxonomic scope" value="Archaea"/>
</dbReference>
<dbReference type="HOGENOM" id="CLU_048387_0_0_2"/>
<dbReference type="InterPro" id="IPR013783">
    <property type="entry name" value="Ig-like_fold"/>
</dbReference>
<keyword evidence="3" id="KW-1185">Reference proteome</keyword>
<keyword evidence="1" id="KW-1133">Transmembrane helix</keyword>
<feature type="transmembrane region" description="Helical" evidence="1">
    <location>
        <begin position="367"/>
        <end position="388"/>
    </location>
</feature>
<evidence type="ECO:0008006" key="4">
    <source>
        <dbReference type="Google" id="ProtNLM"/>
    </source>
</evidence>
<dbReference type="GeneID" id="14308764"/>
<dbReference type="STRING" id="593750.Metfor_0091"/>
<evidence type="ECO:0000313" key="2">
    <source>
        <dbReference type="EMBL" id="AGB01177.1"/>
    </source>
</evidence>
<protein>
    <recommendedName>
        <fullName evidence="4">S-layer domain-containing protein</fullName>
    </recommendedName>
</protein>
<dbReference type="EMBL" id="CP003167">
    <property type="protein sequence ID" value="AGB01177.1"/>
    <property type="molecule type" value="Genomic_DNA"/>
</dbReference>
<dbReference type="AlphaFoldDB" id="L0H8Y6"/>
<name>L0H8Y6_METFS</name>
<dbReference type="InParanoid" id="L0H8Y6"/>
<sequence precursor="true">MRIGQIITSLFVALLLSLAVGVASGAYTNINEDPVSGTYYTGKVYVAETVFEPGTFFTGDKGTVTYKITNGNTNTSIKLNHAIFRDSTFSLLSGNYDSTSTLGPLQTRPFTFSIVANGAGGDYYPTFSVSLYDSDLNHKTLLQIDNTPLELTVVDKPDAFTQGKKKTIYLQVANPRKNNVRNVILTASGTGITANPERVFIGDLAAAAKTPVNVSLTPDQETTLILHLAYNNGDNPHDVTMEIPITFGHDKKQADPVMSNIQVMPEGVNYRVTGDVTNAGLETANAVMVTALPPAVPEDPYKTYVVQALKPDDFGSFEITFSTDGTVESVPVQISFKDSDGNTYTSVRNITVPDGRLAAVKDNGPPLVPIIAALVVVAIFVGGWYFYLRKKKQ</sequence>
<keyword evidence="1" id="KW-0472">Membrane</keyword>
<reference evidence="2 3" key="2">
    <citation type="journal article" date="2014" name="Genome Announc.">
        <title>Complete Genome Sequence of Methanoregula formicica SMSPT, a Mesophilic Hydrogenotrophic Methanogen Isolated from a Methanogenic Upflow Anaerobic Sludge Blanket Reactor.</title>
        <authorList>
            <person name="Yamamoto K."/>
            <person name="Tamaki H."/>
            <person name="Cadillo-Quiroz H."/>
            <person name="Imachi H."/>
            <person name="Kyrpides N."/>
            <person name="Woyke T."/>
            <person name="Goodwin L."/>
            <person name="Zinder S.H."/>
            <person name="Kamagata Y."/>
            <person name="Liu W.T."/>
        </authorList>
    </citation>
    <scope>NUCLEOTIDE SEQUENCE [LARGE SCALE GENOMIC DNA]</scope>
    <source>
        <strain evidence="3">DSM 22288 / NBRC 105244 / SMSP</strain>
    </source>
</reference>
<dbReference type="RefSeq" id="WP_015284141.1">
    <property type="nucleotide sequence ID" value="NC_019943.1"/>
</dbReference>
<dbReference type="GO" id="GO:0003810">
    <property type="term" value="F:protein-glutamine gamma-glutamyltransferase activity"/>
    <property type="evidence" value="ECO:0007669"/>
    <property type="project" value="InterPro"/>
</dbReference>
<organism evidence="2 3">
    <name type="scientific">Methanoregula formicica (strain DSM 22288 / NBRC 105244 / SMSP)</name>
    <dbReference type="NCBI Taxonomy" id="593750"/>
    <lineage>
        <taxon>Archaea</taxon>
        <taxon>Methanobacteriati</taxon>
        <taxon>Methanobacteriota</taxon>
        <taxon>Stenosarchaea group</taxon>
        <taxon>Methanomicrobia</taxon>
        <taxon>Methanomicrobiales</taxon>
        <taxon>Methanoregulaceae</taxon>
        <taxon>Methanoregula</taxon>
    </lineage>
</organism>
<gene>
    <name evidence="2" type="ordered locus">Metfor_0091</name>
</gene>
<accession>L0H8Y6</accession>
<dbReference type="Gene3D" id="2.60.40.10">
    <property type="entry name" value="Immunoglobulins"/>
    <property type="match status" value="1"/>
</dbReference>
<proteinExistence type="predicted"/>